<proteinExistence type="predicted"/>
<evidence type="ECO:0000313" key="3">
    <source>
        <dbReference type="Proteomes" id="UP000000844"/>
    </source>
</evidence>
<reference evidence="2 3" key="1">
    <citation type="journal article" date="2009" name="Stand. Genomic Sci.">
        <title>Complete genome sequence of Stackebrandtia nassauensis type strain (LLR-40K-21).</title>
        <authorList>
            <person name="Munk C."/>
            <person name="Lapidus A."/>
            <person name="Copeland A."/>
            <person name="Jando M."/>
            <person name="Mayilraj S."/>
            <person name="Glavina Del Rio T."/>
            <person name="Nolan M."/>
            <person name="Chen F."/>
            <person name="Lucas S."/>
            <person name="Tice H."/>
            <person name="Cheng J.F."/>
            <person name="Han C."/>
            <person name="Detter J.C."/>
            <person name="Bruce D."/>
            <person name="Goodwin L."/>
            <person name="Chain P."/>
            <person name="Pitluck S."/>
            <person name="Goker M."/>
            <person name="Ovchinikova G."/>
            <person name="Pati A."/>
            <person name="Ivanova N."/>
            <person name="Mavromatis K."/>
            <person name="Chen A."/>
            <person name="Palaniappan K."/>
            <person name="Land M."/>
            <person name="Hauser L."/>
            <person name="Chang Y.J."/>
            <person name="Jeffries C.D."/>
            <person name="Bristow J."/>
            <person name="Eisen J.A."/>
            <person name="Markowitz V."/>
            <person name="Hugenholtz P."/>
            <person name="Kyrpides N.C."/>
            <person name="Klenk H.P."/>
        </authorList>
    </citation>
    <scope>NUCLEOTIDE SEQUENCE [LARGE SCALE GENOMIC DNA]</scope>
    <source>
        <strain evidence="3">DSM 44728 / CIP 108903 / NRRL B-16338 / NBRC 102104 / LLR-40K-21</strain>
    </source>
</reference>
<evidence type="ECO:0000256" key="1">
    <source>
        <dbReference type="ARBA" id="ARBA00023002"/>
    </source>
</evidence>
<sequence length="362" mass="38561">MIARVNTTSLPVVIVGAGQSGLAAAHAVRDTGLTPLVLEAGDRAAGSWPHYYDSLKAFSPNRFNNLAGITFGGEPDAYPTRDEVAAYLERFTESLSVEIRTGTRVTAVSSESGRYLVATANGDTVEASGLVAATGSFANPHFPDFDGTDRFGGELLHVADYREPSPYKRKRVIVVGAGDSAVQVAVELAHVATVTLASHQMPTLVPQLFNGRDVHYLLTDRFDELPPAWLARLLTGKMVMDTGGYQDAFDTGLLDRRDMFTGLTETGVVWPDGGHDPVDAIILATGYRPSLGYLKSLGALDDHGMPLHSQGVSLTHPGLVFLGVEYQRNFASNTLRGVAADAAHVTPALIAYAAGAHLPFTQ</sequence>
<dbReference type="PRINTS" id="PR00368">
    <property type="entry name" value="FADPNR"/>
</dbReference>
<dbReference type="Proteomes" id="UP000000844">
    <property type="component" value="Chromosome"/>
</dbReference>
<dbReference type="SUPFAM" id="SSF51905">
    <property type="entry name" value="FAD/NAD(P)-binding domain"/>
    <property type="match status" value="2"/>
</dbReference>
<organism evidence="2 3">
    <name type="scientific">Stackebrandtia nassauensis (strain DSM 44728 / CIP 108903 / NRRL B-16338 / NBRC 102104 / LLR-40K-21)</name>
    <dbReference type="NCBI Taxonomy" id="446470"/>
    <lineage>
        <taxon>Bacteria</taxon>
        <taxon>Bacillati</taxon>
        <taxon>Actinomycetota</taxon>
        <taxon>Actinomycetes</taxon>
        <taxon>Glycomycetales</taxon>
        <taxon>Glycomycetaceae</taxon>
        <taxon>Stackebrandtia</taxon>
    </lineage>
</organism>
<dbReference type="EMBL" id="CP001778">
    <property type="protein sequence ID" value="ADD45013.1"/>
    <property type="molecule type" value="Genomic_DNA"/>
</dbReference>
<dbReference type="PANTHER" id="PTHR43539:SF78">
    <property type="entry name" value="FLAVIN-CONTAINING MONOOXYGENASE"/>
    <property type="match status" value="1"/>
</dbReference>
<dbReference type="Pfam" id="PF13738">
    <property type="entry name" value="Pyr_redox_3"/>
    <property type="match status" value="1"/>
</dbReference>
<dbReference type="PANTHER" id="PTHR43539">
    <property type="entry name" value="FLAVIN-BINDING MONOOXYGENASE-LIKE PROTEIN (AFU_ORTHOLOGUE AFUA_4G09220)"/>
    <property type="match status" value="1"/>
</dbReference>
<gene>
    <name evidence="2" type="ordered locus">Snas_5381</name>
</gene>
<accession>D3PUY9</accession>
<dbReference type="GO" id="GO:0050660">
    <property type="term" value="F:flavin adenine dinucleotide binding"/>
    <property type="evidence" value="ECO:0007669"/>
    <property type="project" value="TreeGrafter"/>
</dbReference>
<dbReference type="AlphaFoldDB" id="D3PUY9"/>
<dbReference type="OrthoDB" id="4328825at2"/>
<keyword evidence="1" id="KW-0560">Oxidoreductase</keyword>
<dbReference type="PRINTS" id="PR00469">
    <property type="entry name" value="PNDRDTASEII"/>
</dbReference>
<dbReference type="InterPro" id="IPR036188">
    <property type="entry name" value="FAD/NAD-bd_sf"/>
</dbReference>
<name>D3PUY9_STANL</name>
<dbReference type="STRING" id="446470.Snas_5381"/>
<protein>
    <submittedName>
        <fullName evidence="2">FAD-dependent pyridine nucleotide-disulfide oxidoreductase</fullName>
    </submittedName>
</protein>
<dbReference type="Gene3D" id="3.50.50.60">
    <property type="entry name" value="FAD/NAD(P)-binding domain"/>
    <property type="match status" value="1"/>
</dbReference>
<dbReference type="eggNOG" id="COG2072">
    <property type="taxonomic scope" value="Bacteria"/>
</dbReference>
<dbReference type="RefSeq" id="WP_013020584.1">
    <property type="nucleotide sequence ID" value="NC_013947.1"/>
</dbReference>
<dbReference type="HOGENOM" id="CLU_006909_1_2_11"/>
<dbReference type="InterPro" id="IPR050982">
    <property type="entry name" value="Auxin_biosynth/cation_transpt"/>
</dbReference>
<evidence type="ECO:0000313" key="2">
    <source>
        <dbReference type="EMBL" id="ADD45013.1"/>
    </source>
</evidence>
<dbReference type="GO" id="GO:0004497">
    <property type="term" value="F:monooxygenase activity"/>
    <property type="evidence" value="ECO:0007669"/>
    <property type="project" value="TreeGrafter"/>
</dbReference>
<dbReference type="KEGG" id="sna:Snas_5381"/>
<keyword evidence="3" id="KW-1185">Reference proteome</keyword>